<feature type="transmembrane region" description="Helical" evidence="6">
    <location>
        <begin position="187"/>
        <end position="209"/>
    </location>
</feature>
<accession>A0A2A2LPP7</accession>
<comment type="subcellular location">
    <subcellularLocation>
        <location evidence="1">Membrane</location>
        <topology evidence="1">Multi-pass membrane protein</topology>
    </subcellularLocation>
</comment>
<dbReference type="PANTHER" id="PTHR43243">
    <property type="entry name" value="INNER MEMBRANE TRANSPORTER YGJI-RELATED"/>
    <property type="match status" value="1"/>
</dbReference>
<dbReference type="GO" id="GO:0015171">
    <property type="term" value="F:amino acid transmembrane transporter activity"/>
    <property type="evidence" value="ECO:0007669"/>
    <property type="project" value="TreeGrafter"/>
</dbReference>
<dbReference type="STRING" id="2018661.A0A2A2LPP7"/>
<keyword evidence="5 6" id="KW-0472">Membrane</keyword>
<keyword evidence="2" id="KW-0813">Transport</keyword>
<comment type="caution">
    <text evidence="7">The sequence shown here is derived from an EMBL/GenBank/DDBJ whole genome shotgun (WGS) entry which is preliminary data.</text>
</comment>
<keyword evidence="4 6" id="KW-1133">Transmembrane helix</keyword>
<evidence type="ECO:0000256" key="1">
    <source>
        <dbReference type="ARBA" id="ARBA00004141"/>
    </source>
</evidence>
<feature type="transmembrane region" description="Helical" evidence="6">
    <location>
        <begin position="336"/>
        <end position="355"/>
    </location>
</feature>
<dbReference type="EMBL" id="LIAE01006533">
    <property type="protein sequence ID" value="PAV88108.1"/>
    <property type="molecule type" value="Genomic_DNA"/>
</dbReference>
<proteinExistence type="predicted"/>
<dbReference type="InterPro" id="IPR002293">
    <property type="entry name" value="AA/rel_permease1"/>
</dbReference>
<dbReference type="PANTHER" id="PTHR43243:SF4">
    <property type="entry name" value="CATIONIC AMINO ACID TRANSPORTER 4"/>
    <property type="match status" value="1"/>
</dbReference>
<feature type="transmembrane region" description="Helical" evidence="6">
    <location>
        <begin position="95"/>
        <end position="113"/>
    </location>
</feature>
<evidence type="ECO:0000256" key="5">
    <source>
        <dbReference type="ARBA" id="ARBA00023136"/>
    </source>
</evidence>
<keyword evidence="8" id="KW-1185">Reference proteome</keyword>
<evidence type="ECO:0000256" key="2">
    <source>
        <dbReference type="ARBA" id="ARBA00022448"/>
    </source>
</evidence>
<reference evidence="7 8" key="1">
    <citation type="journal article" date="2017" name="Curr. Biol.">
        <title>Genome architecture and evolution of a unichromosomal asexual nematode.</title>
        <authorList>
            <person name="Fradin H."/>
            <person name="Zegar C."/>
            <person name="Gutwein M."/>
            <person name="Lucas J."/>
            <person name="Kovtun M."/>
            <person name="Corcoran D."/>
            <person name="Baugh L.R."/>
            <person name="Kiontke K."/>
            <person name="Gunsalus K."/>
            <person name="Fitch D.H."/>
            <person name="Piano F."/>
        </authorList>
    </citation>
    <scope>NUCLEOTIDE SEQUENCE [LARGE SCALE GENOMIC DNA]</scope>
    <source>
        <strain evidence="7">PF1309</strain>
    </source>
</reference>
<evidence type="ECO:0000256" key="6">
    <source>
        <dbReference type="SAM" id="Phobius"/>
    </source>
</evidence>
<feature type="transmembrane region" description="Helical" evidence="6">
    <location>
        <begin position="264"/>
        <end position="283"/>
    </location>
</feature>
<feature type="transmembrane region" description="Helical" evidence="6">
    <location>
        <begin position="164"/>
        <end position="180"/>
    </location>
</feature>
<dbReference type="PIRSF" id="PIRSF006060">
    <property type="entry name" value="AA_transporter"/>
    <property type="match status" value="1"/>
</dbReference>
<feature type="transmembrane region" description="Helical" evidence="6">
    <location>
        <begin position="28"/>
        <end position="50"/>
    </location>
</feature>
<feature type="transmembrane region" description="Helical" evidence="6">
    <location>
        <begin position="229"/>
        <end position="252"/>
    </location>
</feature>
<dbReference type="Pfam" id="PF13520">
    <property type="entry name" value="AA_permease_2"/>
    <property type="match status" value="1"/>
</dbReference>
<evidence type="ECO:0000256" key="3">
    <source>
        <dbReference type="ARBA" id="ARBA00022692"/>
    </source>
</evidence>
<dbReference type="Proteomes" id="UP000218231">
    <property type="component" value="Unassembled WGS sequence"/>
</dbReference>
<gene>
    <name evidence="7" type="ORF">WR25_17722</name>
</gene>
<dbReference type="AlphaFoldDB" id="A0A2A2LPP7"/>
<evidence type="ECO:0000256" key="4">
    <source>
        <dbReference type="ARBA" id="ARBA00022989"/>
    </source>
</evidence>
<feature type="transmembrane region" description="Helical" evidence="6">
    <location>
        <begin position="62"/>
        <end position="83"/>
    </location>
</feature>
<evidence type="ECO:0000313" key="7">
    <source>
        <dbReference type="EMBL" id="PAV88108.1"/>
    </source>
</evidence>
<name>A0A2A2LPP7_9BILA</name>
<protein>
    <recommendedName>
        <fullName evidence="9">Amino acid permease/ SLC12A domain-containing protein</fullName>
    </recommendedName>
</protein>
<organism evidence="7 8">
    <name type="scientific">Diploscapter pachys</name>
    <dbReference type="NCBI Taxonomy" id="2018661"/>
    <lineage>
        <taxon>Eukaryota</taxon>
        <taxon>Metazoa</taxon>
        <taxon>Ecdysozoa</taxon>
        <taxon>Nematoda</taxon>
        <taxon>Chromadorea</taxon>
        <taxon>Rhabditida</taxon>
        <taxon>Rhabditina</taxon>
        <taxon>Rhabditomorpha</taxon>
        <taxon>Rhabditoidea</taxon>
        <taxon>Rhabditidae</taxon>
        <taxon>Diploscapter</taxon>
    </lineage>
</organism>
<keyword evidence="3 6" id="KW-0812">Transmembrane</keyword>
<sequence length="380" mass="41004">MPTLCERLLRKKRYDGGSHLVSPLKRCLSVWDVTLLAIGQMFGSGAYVLTGSVVRNNTGPSVVLSFLLAAFAALLSACSYAEFGARFPRAGSSYTYAYISMGELCAFLIGWSLPLEYMIGNAAVARSWTAYLDTLLDGRIHNFTIETIGNIPIDSAFFSKYPDILAMILILLVAVVIMLSNKVSSSLNSIFVVFNISVVIFIIISGIRFVDFSLWFGTTSSGASKFFPFGFSGMVSGASICFFSFVGFEILGTAGEEAKDPHKTIPIATFISLGTVTLLYVFMSGVLTLMVPYNQVDPTAAYAVAFAQKGADITKVIISCGALVGMMNNLLAGTFALPRCVYAMAADGLLFSFLARVNKTTKASTTLFYGLYSYSVPPWS</sequence>
<evidence type="ECO:0008006" key="9">
    <source>
        <dbReference type="Google" id="ProtNLM"/>
    </source>
</evidence>
<dbReference type="OrthoDB" id="3900342at2759"/>
<dbReference type="Gene3D" id="1.20.1740.10">
    <property type="entry name" value="Amino acid/polyamine transporter I"/>
    <property type="match status" value="1"/>
</dbReference>
<evidence type="ECO:0000313" key="8">
    <source>
        <dbReference type="Proteomes" id="UP000218231"/>
    </source>
</evidence>
<dbReference type="GO" id="GO:0005886">
    <property type="term" value="C:plasma membrane"/>
    <property type="evidence" value="ECO:0007669"/>
    <property type="project" value="TreeGrafter"/>
</dbReference>